<dbReference type="OMA" id="PIFEMFP"/>
<dbReference type="FunCoup" id="T1FMG0">
    <property type="interactions" value="1756"/>
</dbReference>
<accession>T1FMG0</accession>
<evidence type="ECO:0000313" key="5">
    <source>
        <dbReference type="EnsemblMetazoa" id="HelroP185138"/>
    </source>
</evidence>
<dbReference type="Gene3D" id="2.60.120.470">
    <property type="entry name" value="PITH domain"/>
    <property type="match status" value="1"/>
</dbReference>
<dbReference type="Proteomes" id="UP000015101">
    <property type="component" value="Unassembled WGS sequence"/>
</dbReference>
<dbReference type="KEGG" id="hro:HELRODRAFT_185138"/>
<dbReference type="CDD" id="cd02947">
    <property type="entry name" value="TRX_family"/>
    <property type="match status" value="1"/>
</dbReference>
<gene>
    <name evidence="5" type="primary">20210009</name>
    <name evidence="4" type="ORF">HELRODRAFT_185138</name>
</gene>
<dbReference type="OrthoDB" id="2121326at2759"/>
<dbReference type="HOGENOM" id="CLU_072377_0_2_1"/>
<evidence type="ECO:0000256" key="1">
    <source>
        <dbReference type="ARBA" id="ARBA00023157"/>
    </source>
</evidence>
<dbReference type="InterPro" id="IPR037047">
    <property type="entry name" value="PITH_dom_sf"/>
</dbReference>
<evidence type="ECO:0000259" key="3">
    <source>
        <dbReference type="PROSITE" id="PS51532"/>
    </source>
</evidence>
<dbReference type="SUPFAM" id="SSF52833">
    <property type="entry name" value="Thioredoxin-like"/>
    <property type="match status" value="1"/>
</dbReference>
<reference evidence="5" key="3">
    <citation type="submission" date="2015-06" db="UniProtKB">
        <authorList>
            <consortium name="EnsemblMetazoa"/>
        </authorList>
    </citation>
    <scope>IDENTIFICATION</scope>
</reference>
<dbReference type="EMBL" id="AMQM01001773">
    <property type="status" value="NOT_ANNOTATED_CDS"/>
    <property type="molecule type" value="Genomic_DNA"/>
</dbReference>
<keyword evidence="1" id="KW-1015">Disulfide bond</keyword>
<dbReference type="InterPro" id="IPR010400">
    <property type="entry name" value="PITH_dom"/>
</dbReference>
<name>T1FMG0_HELRO</name>
<dbReference type="InParanoid" id="T1FMG0"/>
<evidence type="ECO:0000313" key="4">
    <source>
        <dbReference type="EMBL" id="ESN92629.1"/>
    </source>
</evidence>
<evidence type="ECO:0000313" key="6">
    <source>
        <dbReference type="Proteomes" id="UP000015101"/>
    </source>
</evidence>
<dbReference type="Pfam" id="PF00085">
    <property type="entry name" value="Thioredoxin"/>
    <property type="match status" value="1"/>
</dbReference>
<dbReference type="RefSeq" id="XP_009028946.1">
    <property type="nucleotide sequence ID" value="XM_009030698.1"/>
</dbReference>
<dbReference type="PRINTS" id="PR00421">
    <property type="entry name" value="THIOREDOXIN"/>
</dbReference>
<dbReference type="InterPro" id="IPR013766">
    <property type="entry name" value="Thioredoxin_domain"/>
</dbReference>
<dbReference type="InterPro" id="IPR036249">
    <property type="entry name" value="Thioredoxin-like_sf"/>
</dbReference>
<dbReference type="GO" id="GO:0005829">
    <property type="term" value="C:cytosol"/>
    <property type="evidence" value="ECO:0000318"/>
    <property type="project" value="GO_Central"/>
</dbReference>
<dbReference type="GeneID" id="20210009"/>
<dbReference type="AlphaFoldDB" id="T1FMG0"/>
<protein>
    <recommendedName>
        <fullName evidence="7">Thioredoxin domain-containing protein</fullName>
    </recommendedName>
</protein>
<dbReference type="STRING" id="6412.T1FMG0"/>
<dbReference type="PROSITE" id="PS51532">
    <property type="entry name" value="PITH"/>
    <property type="match status" value="1"/>
</dbReference>
<dbReference type="SUPFAM" id="SSF49785">
    <property type="entry name" value="Galactose-binding domain-like"/>
    <property type="match status" value="1"/>
</dbReference>
<dbReference type="PROSITE" id="PS51352">
    <property type="entry name" value="THIOREDOXIN_2"/>
    <property type="match status" value="1"/>
</dbReference>
<proteinExistence type="predicted"/>
<dbReference type="PANTHER" id="PTHR46115">
    <property type="entry name" value="THIOREDOXIN-LIKE PROTEIN 1"/>
    <property type="match status" value="1"/>
</dbReference>
<evidence type="ECO:0008006" key="7">
    <source>
        <dbReference type="Google" id="ProtNLM"/>
    </source>
</evidence>
<evidence type="ECO:0000259" key="2">
    <source>
        <dbReference type="PROSITE" id="PS51352"/>
    </source>
</evidence>
<dbReference type="InterPro" id="IPR008979">
    <property type="entry name" value="Galactose-bd-like_sf"/>
</dbReference>
<reference evidence="4 6" key="2">
    <citation type="journal article" date="2013" name="Nature">
        <title>Insights into bilaterian evolution from three spiralian genomes.</title>
        <authorList>
            <person name="Simakov O."/>
            <person name="Marletaz F."/>
            <person name="Cho S.J."/>
            <person name="Edsinger-Gonzales E."/>
            <person name="Havlak P."/>
            <person name="Hellsten U."/>
            <person name="Kuo D.H."/>
            <person name="Larsson T."/>
            <person name="Lv J."/>
            <person name="Arendt D."/>
            <person name="Savage R."/>
            <person name="Osoegawa K."/>
            <person name="de Jong P."/>
            <person name="Grimwood J."/>
            <person name="Chapman J.A."/>
            <person name="Shapiro H."/>
            <person name="Aerts A."/>
            <person name="Otillar R.P."/>
            <person name="Terry A.Y."/>
            <person name="Boore J.L."/>
            <person name="Grigoriev I.V."/>
            <person name="Lindberg D.R."/>
            <person name="Seaver E.C."/>
            <person name="Weisblat D.A."/>
            <person name="Putnam N.H."/>
            <person name="Rokhsar D.S."/>
        </authorList>
    </citation>
    <scope>NUCLEOTIDE SEQUENCE</scope>
</reference>
<dbReference type="GO" id="GO:0015035">
    <property type="term" value="F:protein-disulfide reductase activity"/>
    <property type="evidence" value="ECO:0000318"/>
    <property type="project" value="GO_Central"/>
</dbReference>
<dbReference type="CTD" id="20210009"/>
<organism evidence="5 6">
    <name type="scientific">Helobdella robusta</name>
    <name type="common">Californian leech</name>
    <dbReference type="NCBI Taxonomy" id="6412"/>
    <lineage>
        <taxon>Eukaryota</taxon>
        <taxon>Metazoa</taxon>
        <taxon>Spiralia</taxon>
        <taxon>Lophotrochozoa</taxon>
        <taxon>Annelida</taxon>
        <taxon>Clitellata</taxon>
        <taxon>Hirudinea</taxon>
        <taxon>Rhynchobdellida</taxon>
        <taxon>Glossiphoniidae</taxon>
        <taxon>Helobdella</taxon>
    </lineage>
</organism>
<feature type="domain" description="Thioredoxin" evidence="2">
    <location>
        <begin position="1"/>
        <end position="109"/>
    </location>
</feature>
<dbReference type="Pfam" id="PF06201">
    <property type="entry name" value="PITH"/>
    <property type="match status" value="1"/>
</dbReference>
<sequence>MSAVVKIETDADLPVALTNAGNKLVIIDFFATWCGPCIGIKPKFKELSLKYNNATFIEIDVDMCQDTAVSYGVAAMPTFVFIRNSVKLDQMKGADPRTLEEKIIKYYSEDGDGDDTGVKGQMDLMVFLDPNGCECLNESDDHKLEGAFKLDDRYLESDCDEQLLISVAFNQTVKIHSLKMFGPPDNGPKLVKIFINQPKTLSFDAAEGMEPVQMLTLTEDDIKAGSVIPLKFVKFQNVSNITLFVQTNQKDKDTTRIDYLSFIGSLHAGANMADFKRVSGKKGESH</sequence>
<dbReference type="EMBL" id="KB097639">
    <property type="protein sequence ID" value="ESN92629.1"/>
    <property type="molecule type" value="Genomic_DNA"/>
</dbReference>
<dbReference type="EnsemblMetazoa" id="HelroT185138">
    <property type="protein sequence ID" value="HelroP185138"/>
    <property type="gene ID" value="HelroG185138"/>
</dbReference>
<dbReference type="Gene3D" id="3.40.30.10">
    <property type="entry name" value="Glutaredoxin"/>
    <property type="match status" value="1"/>
</dbReference>
<feature type="domain" description="PITH" evidence="3">
    <location>
        <begin position="113"/>
        <end position="282"/>
    </location>
</feature>
<reference evidence="6" key="1">
    <citation type="submission" date="2012-12" db="EMBL/GenBank/DDBJ databases">
        <authorList>
            <person name="Hellsten U."/>
            <person name="Grimwood J."/>
            <person name="Chapman J.A."/>
            <person name="Shapiro H."/>
            <person name="Aerts A."/>
            <person name="Otillar R.P."/>
            <person name="Terry A.Y."/>
            <person name="Boore J.L."/>
            <person name="Simakov O."/>
            <person name="Marletaz F."/>
            <person name="Cho S.-J."/>
            <person name="Edsinger-Gonzales E."/>
            <person name="Havlak P."/>
            <person name="Kuo D.-H."/>
            <person name="Larsson T."/>
            <person name="Lv J."/>
            <person name="Arendt D."/>
            <person name="Savage R."/>
            <person name="Osoegawa K."/>
            <person name="de Jong P."/>
            <person name="Lindberg D.R."/>
            <person name="Seaver E.C."/>
            <person name="Weisblat D.A."/>
            <person name="Putnam N.H."/>
            <person name="Grigoriev I.V."/>
            <person name="Rokhsar D.S."/>
        </authorList>
    </citation>
    <scope>NUCLEOTIDE SEQUENCE</scope>
</reference>
<keyword evidence="6" id="KW-1185">Reference proteome</keyword>
<dbReference type="eggNOG" id="KOG0908">
    <property type="taxonomic scope" value="Eukaryota"/>
</dbReference>